<keyword evidence="5" id="KW-0718">Serine biosynthesis</keyword>
<feature type="binding site" evidence="5">
    <location>
        <position position="173"/>
    </location>
    <ligand>
        <name>pyridoxal 5'-phosphate</name>
        <dbReference type="ChEBI" id="CHEBI:597326"/>
    </ligand>
</feature>
<dbReference type="PROSITE" id="PS00595">
    <property type="entry name" value="AA_TRANSFER_CLASS_5"/>
    <property type="match status" value="1"/>
</dbReference>
<comment type="subunit">
    <text evidence="5">Homodimer.</text>
</comment>
<dbReference type="PANTHER" id="PTHR43247">
    <property type="entry name" value="PHOSPHOSERINE AMINOTRANSFERASE"/>
    <property type="match status" value="1"/>
</dbReference>
<feature type="binding site" evidence="5">
    <location>
        <position position="103"/>
    </location>
    <ligand>
        <name>pyridoxal 5'-phosphate</name>
        <dbReference type="ChEBI" id="CHEBI:597326"/>
    </ligand>
</feature>
<comment type="similarity">
    <text evidence="5">Belongs to the class-V pyridoxal-phosphate-dependent aminotransferase family. SerC subfamily.</text>
</comment>
<dbReference type="EC" id="2.6.1.52" evidence="5"/>
<evidence type="ECO:0000259" key="6">
    <source>
        <dbReference type="Pfam" id="PF00266"/>
    </source>
</evidence>
<name>A0ABS6ESF2_9FIRM</name>
<evidence type="ECO:0000313" key="7">
    <source>
        <dbReference type="EMBL" id="MBU5490438.1"/>
    </source>
</evidence>
<dbReference type="PIRSF" id="PIRSF000525">
    <property type="entry name" value="SerC"/>
    <property type="match status" value="1"/>
</dbReference>
<gene>
    <name evidence="5 7" type="primary">serC</name>
    <name evidence="7" type="ORF">KQI75_07375</name>
</gene>
<keyword evidence="2 5" id="KW-0808">Transferase</keyword>
<comment type="caution">
    <text evidence="5">Lacks conserved residue(s) required for the propagation of feature annotation.</text>
</comment>
<comment type="pathway">
    <text evidence="5">Amino-acid biosynthesis; L-serine biosynthesis; L-serine from 3-phospho-D-glycerate: step 2/3.</text>
</comment>
<reference evidence="7 8" key="1">
    <citation type="submission" date="2021-06" db="EMBL/GenBank/DDBJ databases">
        <authorList>
            <person name="Sun Q."/>
            <person name="Li D."/>
        </authorList>
    </citation>
    <scope>NUCLEOTIDE SEQUENCE [LARGE SCALE GENOMIC DNA]</scope>
    <source>
        <strain evidence="7 8">MSJd-7</strain>
    </source>
</reference>
<feature type="domain" description="Aminotransferase class V" evidence="6">
    <location>
        <begin position="6"/>
        <end position="349"/>
    </location>
</feature>
<feature type="binding site" evidence="5">
    <location>
        <position position="196"/>
    </location>
    <ligand>
        <name>pyridoxal 5'-phosphate</name>
        <dbReference type="ChEBI" id="CHEBI:597326"/>
    </ligand>
</feature>
<dbReference type="GO" id="GO:0004648">
    <property type="term" value="F:O-phospho-L-serine:2-oxoglutarate aminotransferase activity"/>
    <property type="evidence" value="ECO:0007669"/>
    <property type="project" value="UniProtKB-EC"/>
</dbReference>
<dbReference type="EMBL" id="JAHLQI010000003">
    <property type="protein sequence ID" value="MBU5490438.1"/>
    <property type="molecule type" value="Genomic_DNA"/>
</dbReference>
<accession>A0ABS6ESF2</accession>
<evidence type="ECO:0000313" key="8">
    <source>
        <dbReference type="Proteomes" id="UP000783588"/>
    </source>
</evidence>
<keyword evidence="3 5" id="KW-0663">Pyridoxal phosphate</keyword>
<keyword evidence="5 7" id="KW-0032">Aminotransferase</keyword>
<evidence type="ECO:0000256" key="1">
    <source>
        <dbReference type="ARBA" id="ARBA00003483"/>
    </source>
</evidence>
<comment type="cofactor">
    <cofactor evidence="5">
        <name>pyridoxal 5'-phosphate</name>
        <dbReference type="ChEBI" id="CHEBI:597326"/>
    </cofactor>
    <text evidence="5">Binds 1 pyridoxal phosphate per subunit.</text>
</comment>
<comment type="catalytic activity">
    <reaction evidence="4 5">
        <text>4-(phosphooxy)-L-threonine + 2-oxoglutarate = (R)-3-hydroxy-2-oxo-4-phosphooxybutanoate + L-glutamate</text>
        <dbReference type="Rhea" id="RHEA:16573"/>
        <dbReference type="ChEBI" id="CHEBI:16810"/>
        <dbReference type="ChEBI" id="CHEBI:29985"/>
        <dbReference type="ChEBI" id="CHEBI:58452"/>
        <dbReference type="ChEBI" id="CHEBI:58538"/>
        <dbReference type="EC" id="2.6.1.52"/>
    </reaction>
</comment>
<keyword evidence="5" id="KW-0963">Cytoplasm</keyword>
<feature type="binding site" evidence="5">
    <location>
        <begin position="238"/>
        <end position="239"/>
    </location>
    <ligand>
        <name>pyridoxal 5'-phosphate</name>
        <dbReference type="ChEBI" id="CHEBI:597326"/>
    </ligand>
</feature>
<evidence type="ECO:0000256" key="2">
    <source>
        <dbReference type="ARBA" id="ARBA00022679"/>
    </source>
</evidence>
<keyword evidence="5" id="KW-0028">Amino-acid biosynthesis</keyword>
<feature type="binding site" evidence="5">
    <location>
        <position position="44"/>
    </location>
    <ligand>
        <name>L-glutamate</name>
        <dbReference type="ChEBI" id="CHEBI:29985"/>
    </ligand>
</feature>
<feature type="binding site" evidence="5">
    <location>
        <position position="153"/>
    </location>
    <ligand>
        <name>pyridoxal 5'-phosphate</name>
        <dbReference type="ChEBI" id="CHEBI:597326"/>
    </ligand>
</feature>
<organism evidence="7 8">
    <name type="scientific">Butyricicoccus intestinisimiae</name>
    <dbReference type="NCBI Taxonomy" id="2841509"/>
    <lineage>
        <taxon>Bacteria</taxon>
        <taxon>Bacillati</taxon>
        <taxon>Bacillota</taxon>
        <taxon>Clostridia</taxon>
        <taxon>Eubacteriales</taxon>
        <taxon>Butyricicoccaceae</taxon>
        <taxon>Butyricicoccus</taxon>
    </lineage>
</organism>
<feature type="modified residue" description="N6-(pyridoxal phosphate)lysine" evidence="5">
    <location>
        <position position="197"/>
    </location>
</feature>
<evidence type="ECO:0000256" key="3">
    <source>
        <dbReference type="ARBA" id="ARBA00022898"/>
    </source>
</evidence>
<dbReference type="InterPro" id="IPR022278">
    <property type="entry name" value="Pser_aminoTfrase"/>
</dbReference>
<feature type="binding site" evidence="5">
    <location>
        <begin position="78"/>
        <end position="79"/>
    </location>
    <ligand>
        <name>pyridoxal 5'-phosphate</name>
        <dbReference type="ChEBI" id="CHEBI:597326"/>
    </ligand>
</feature>
<dbReference type="InterPro" id="IPR000192">
    <property type="entry name" value="Aminotrans_V_dom"/>
</dbReference>
<dbReference type="NCBIfam" id="TIGR01364">
    <property type="entry name" value="serC_1"/>
    <property type="match status" value="1"/>
</dbReference>
<dbReference type="NCBIfam" id="NF003764">
    <property type="entry name" value="PRK05355.1"/>
    <property type="match status" value="1"/>
</dbReference>
<comment type="caution">
    <text evidence="7">The sequence shown here is derived from an EMBL/GenBank/DDBJ whole genome shotgun (WGS) entry which is preliminary data.</text>
</comment>
<comment type="subcellular location">
    <subcellularLocation>
        <location evidence="5">Cytoplasm</location>
    </subcellularLocation>
</comment>
<dbReference type="RefSeq" id="WP_216470094.1">
    <property type="nucleotide sequence ID" value="NZ_JAHLQI010000003.1"/>
</dbReference>
<evidence type="ECO:0000256" key="4">
    <source>
        <dbReference type="ARBA" id="ARBA00047630"/>
    </source>
</evidence>
<dbReference type="PANTHER" id="PTHR43247:SF1">
    <property type="entry name" value="PHOSPHOSERINE AMINOTRANSFERASE"/>
    <property type="match status" value="1"/>
</dbReference>
<comment type="function">
    <text evidence="1 5">Catalyzes the reversible conversion of 3-phosphohydroxypyruvate to phosphoserine and of 3-hydroxy-2-oxo-4-phosphonooxybutanoate to phosphohydroxythreonine.</text>
</comment>
<dbReference type="Pfam" id="PF00266">
    <property type="entry name" value="Aminotran_5"/>
    <property type="match status" value="1"/>
</dbReference>
<keyword evidence="8" id="KW-1185">Reference proteome</keyword>
<dbReference type="InterPro" id="IPR020578">
    <property type="entry name" value="Aminotrans_V_PyrdxlP_BS"/>
</dbReference>
<protein>
    <recommendedName>
        <fullName evidence="5">Phosphoserine aminotransferase</fullName>
        <ecNumber evidence="5">2.6.1.52</ecNumber>
    </recommendedName>
    <alternativeName>
        <fullName evidence="5">Phosphohydroxythreonine aminotransferase</fullName>
        <shortName evidence="5">PSAT</shortName>
    </alternativeName>
</protein>
<proteinExistence type="inferred from homology"/>
<dbReference type="HAMAP" id="MF_00160">
    <property type="entry name" value="SerC_aminotrans_5"/>
    <property type="match status" value="1"/>
</dbReference>
<sequence>MSEGRIYNFSAGPSMMPLPVLEKAAAEMTNYGGSGMSVMEMSHRSKYYDDIINGAQDVLRRVYNIPDNYRILFMQGGATMQFSAVPLNLMVTGKADYAITGNFARNAYKEAKKFGDIHIAATSEADNFTWVPTPDQLDIRPDADYFYICANNTIFGTEWHYDPNAGDVPVVADMSSNILSKPVDISKYGMIYAGAQKNMGPAGMAVVIIREDLMGHYRENMPVLLDYQLMADKNSMYNTPPTYSIYMMKLVTEWVEQMGGLEAMAKNADLRSSMLYDYLDSTDFYKGAAQKASRSRMNVTFRTGNDELDKKFIQESIDAGMTNLKGHRLVGGMRASIYNAMPIEGVEYLIDFMKKFENNNK</sequence>
<evidence type="ECO:0000256" key="5">
    <source>
        <dbReference type="HAMAP-Rule" id="MF_00160"/>
    </source>
</evidence>
<comment type="catalytic activity">
    <reaction evidence="5">
        <text>O-phospho-L-serine + 2-oxoglutarate = 3-phosphooxypyruvate + L-glutamate</text>
        <dbReference type="Rhea" id="RHEA:14329"/>
        <dbReference type="ChEBI" id="CHEBI:16810"/>
        <dbReference type="ChEBI" id="CHEBI:18110"/>
        <dbReference type="ChEBI" id="CHEBI:29985"/>
        <dbReference type="ChEBI" id="CHEBI:57524"/>
        <dbReference type="EC" id="2.6.1.52"/>
    </reaction>
</comment>
<dbReference type="Proteomes" id="UP000783588">
    <property type="component" value="Unassembled WGS sequence"/>
</dbReference>